<dbReference type="AlphaFoldDB" id="A0A8K0PD11"/>
<feature type="domain" description="MADF" evidence="1">
    <location>
        <begin position="16"/>
        <end position="55"/>
    </location>
</feature>
<reference evidence="2" key="1">
    <citation type="submission" date="2013-04" db="EMBL/GenBank/DDBJ databases">
        <authorList>
            <person name="Qu J."/>
            <person name="Murali S.C."/>
            <person name="Bandaranaike D."/>
            <person name="Bellair M."/>
            <person name="Blankenburg K."/>
            <person name="Chao H."/>
            <person name="Dinh H."/>
            <person name="Doddapaneni H."/>
            <person name="Downs B."/>
            <person name="Dugan-Rocha S."/>
            <person name="Elkadiri S."/>
            <person name="Gnanaolivu R.D."/>
            <person name="Hernandez B."/>
            <person name="Javaid M."/>
            <person name="Jayaseelan J.C."/>
            <person name="Lee S."/>
            <person name="Li M."/>
            <person name="Ming W."/>
            <person name="Munidasa M."/>
            <person name="Muniz J."/>
            <person name="Nguyen L."/>
            <person name="Ongeri F."/>
            <person name="Osuji N."/>
            <person name="Pu L.-L."/>
            <person name="Puazo M."/>
            <person name="Qu C."/>
            <person name="Quiroz J."/>
            <person name="Raj R."/>
            <person name="Weissenberger G."/>
            <person name="Xin Y."/>
            <person name="Zou X."/>
            <person name="Han Y."/>
            <person name="Richards S."/>
            <person name="Worley K."/>
            <person name="Muzny D."/>
            <person name="Gibbs R."/>
        </authorList>
    </citation>
    <scope>NUCLEOTIDE SEQUENCE</scope>
    <source>
        <strain evidence="2">Sampled in the wild</strain>
    </source>
</reference>
<sequence>MATESDCTENVNTDDFITEIENWPAIWDLKNDDYSNKTAKRNAWEAVIGKFVPNFNELPEAEKKCKLGDGGSSEADMVVLHVGTNNLKTARCPEDVMGEIYCLIRPTKKRYPNSNINLNGVVLRRDINPKFISKTDHRIYLTNRSCVLKVFKGRKSAREKKEKKEKEKKKTQVAEDCLSSAQNVLSLPVKSSKFPSSILRRSGHREVAVEVKSKDFHKFSIEEDLHNCLLVVTGMLRQREPTRGGLRTQNSFVSLFWVEQ</sequence>
<organism evidence="2 3">
    <name type="scientific">Ladona fulva</name>
    <name type="common">Scarce chaser dragonfly</name>
    <name type="synonym">Libellula fulva</name>
    <dbReference type="NCBI Taxonomy" id="123851"/>
    <lineage>
        <taxon>Eukaryota</taxon>
        <taxon>Metazoa</taxon>
        <taxon>Ecdysozoa</taxon>
        <taxon>Arthropoda</taxon>
        <taxon>Hexapoda</taxon>
        <taxon>Insecta</taxon>
        <taxon>Pterygota</taxon>
        <taxon>Palaeoptera</taxon>
        <taxon>Odonata</taxon>
        <taxon>Epiprocta</taxon>
        <taxon>Anisoptera</taxon>
        <taxon>Libelluloidea</taxon>
        <taxon>Libellulidae</taxon>
        <taxon>Ladona</taxon>
    </lineage>
</organism>
<gene>
    <name evidence="2" type="ORF">J437_LFUL014353</name>
</gene>
<name>A0A8K0PD11_LADFU</name>
<accession>A0A8K0PD11</accession>
<reference evidence="2" key="2">
    <citation type="submission" date="2017-10" db="EMBL/GenBank/DDBJ databases">
        <title>Ladona fulva Genome sequencing and assembly.</title>
        <authorList>
            <person name="Murali S."/>
            <person name="Richards S."/>
            <person name="Bandaranaike D."/>
            <person name="Bellair M."/>
            <person name="Blankenburg K."/>
            <person name="Chao H."/>
            <person name="Dinh H."/>
            <person name="Doddapaneni H."/>
            <person name="Dugan-Rocha S."/>
            <person name="Elkadiri S."/>
            <person name="Gnanaolivu R."/>
            <person name="Hernandez B."/>
            <person name="Skinner E."/>
            <person name="Javaid M."/>
            <person name="Lee S."/>
            <person name="Li M."/>
            <person name="Ming W."/>
            <person name="Munidasa M."/>
            <person name="Muniz J."/>
            <person name="Nguyen L."/>
            <person name="Hughes D."/>
            <person name="Osuji N."/>
            <person name="Pu L.-L."/>
            <person name="Puazo M."/>
            <person name="Qu C."/>
            <person name="Quiroz J."/>
            <person name="Raj R."/>
            <person name="Weissenberger G."/>
            <person name="Xin Y."/>
            <person name="Zou X."/>
            <person name="Han Y."/>
            <person name="Worley K."/>
            <person name="Muzny D."/>
            <person name="Gibbs R."/>
        </authorList>
    </citation>
    <scope>NUCLEOTIDE SEQUENCE</scope>
    <source>
        <strain evidence="2">Sampled in the wild</strain>
    </source>
</reference>
<comment type="caution">
    <text evidence="2">The sequence shown here is derived from an EMBL/GenBank/DDBJ whole genome shotgun (WGS) entry which is preliminary data.</text>
</comment>
<dbReference type="EMBL" id="KZ312449">
    <property type="protein sequence ID" value="KAG8240303.1"/>
    <property type="molecule type" value="Genomic_DNA"/>
</dbReference>
<dbReference type="OrthoDB" id="6776244at2759"/>
<keyword evidence="3" id="KW-1185">Reference proteome</keyword>
<evidence type="ECO:0000313" key="3">
    <source>
        <dbReference type="Proteomes" id="UP000792457"/>
    </source>
</evidence>
<evidence type="ECO:0000259" key="1">
    <source>
        <dbReference type="Pfam" id="PF10545"/>
    </source>
</evidence>
<evidence type="ECO:0000313" key="2">
    <source>
        <dbReference type="EMBL" id="KAG8240303.1"/>
    </source>
</evidence>
<proteinExistence type="predicted"/>
<dbReference type="Proteomes" id="UP000792457">
    <property type="component" value="Unassembled WGS sequence"/>
</dbReference>
<dbReference type="SUPFAM" id="SSF52266">
    <property type="entry name" value="SGNH hydrolase"/>
    <property type="match status" value="1"/>
</dbReference>
<dbReference type="InterPro" id="IPR006578">
    <property type="entry name" value="MADF-dom"/>
</dbReference>
<protein>
    <recommendedName>
        <fullName evidence="1">MADF domain-containing protein</fullName>
    </recommendedName>
</protein>
<dbReference type="Pfam" id="PF10545">
    <property type="entry name" value="MADF_DNA_bdg"/>
    <property type="match status" value="1"/>
</dbReference>